<proteinExistence type="predicted"/>
<accession>A0ABT0P5K9</accession>
<name>A0ABT0P5K9_9ACTN</name>
<protein>
    <submittedName>
        <fullName evidence="2">Uncharacterized protein</fullName>
    </submittedName>
</protein>
<organism evidence="2 3">
    <name type="scientific">Streptomyces lavenduligriseus</name>
    <dbReference type="NCBI Taxonomy" id="67315"/>
    <lineage>
        <taxon>Bacteria</taxon>
        <taxon>Bacillati</taxon>
        <taxon>Actinomycetota</taxon>
        <taxon>Actinomycetes</taxon>
        <taxon>Kitasatosporales</taxon>
        <taxon>Streptomycetaceae</taxon>
        <taxon>Streptomyces</taxon>
    </lineage>
</organism>
<evidence type="ECO:0000313" key="2">
    <source>
        <dbReference type="EMBL" id="MCL3999009.1"/>
    </source>
</evidence>
<comment type="caution">
    <text evidence="2">The sequence shown here is derived from an EMBL/GenBank/DDBJ whole genome shotgun (WGS) entry which is preliminary data.</text>
</comment>
<dbReference type="EMBL" id="JAMCCK010000115">
    <property type="protein sequence ID" value="MCL3999009.1"/>
    <property type="molecule type" value="Genomic_DNA"/>
</dbReference>
<dbReference type="RefSeq" id="WP_249493543.1">
    <property type="nucleotide sequence ID" value="NZ_JAMCCK010000115.1"/>
</dbReference>
<keyword evidence="3" id="KW-1185">Reference proteome</keyword>
<evidence type="ECO:0000256" key="1">
    <source>
        <dbReference type="SAM" id="MobiDB-lite"/>
    </source>
</evidence>
<dbReference type="Proteomes" id="UP001202052">
    <property type="component" value="Unassembled WGS sequence"/>
</dbReference>
<feature type="region of interest" description="Disordered" evidence="1">
    <location>
        <begin position="1"/>
        <end position="20"/>
    </location>
</feature>
<sequence>MTWRRCDPPRSSACSVRRTTSRVLRAPHASDVSGVLLQHVGSYDPPTDLIEAVGSSVLPAL</sequence>
<gene>
    <name evidence="2" type="ORF">M4438_36915</name>
</gene>
<evidence type="ECO:0000313" key="3">
    <source>
        <dbReference type="Proteomes" id="UP001202052"/>
    </source>
</evidence>
<reference evidence="2 3" key="1">
    <citation type="submission" date="2022-05" db="EMBL/GenBank/DDBJ databases">
        <title>Genome Resource of Streptomyces lavenduligriseus GA1-1, a Strain with Broad-Spectrum Antifungal Activity against Phytopathogenic Fungi.</title>
        <authorList>
            <person name="Qi D."/>
        </authorList>
    </citation>
    <scope>NUCLEOTIDE SEQUENCE [LARGE SCALE GENOMIC DNA]</scope>
    <source>
        <strain evidence="2 3">GA1-1</strain>
    </source>
</reference>